<feature type="region of interest" description="Disordered" evidence="1">
    <location>
        <begin position="152"/>
        <end position="221"/>
    </location>
</feature>
<feature type="compositionally biased region" description="Acidic residues" evidence="1">
    <location>
        <begin position="184"/>
        <end position="193"/>
    </location>
</feature>
<evidence type="ECO:0000313" key="2">
    <source>
        <dbReference type="EMBL" id="KAK5201472.1"/>
    </source>
</evidence>
<protein>
    <submittedName>
        <fullName evidence="2">Uncharacterized protein</fullName>
    </submittedName>
</protein>
<feature type="compositionally biased region" description="Low complexity" evidence="1">
    <location>
        <begin position="153"/>
        <end position="183"/>
    </location>
</feature>
<organism evidence="2 3">
    <name type="scientific">Cryomyces antarcticus</name>
    <dbReference type="NCBI Taxonomy" id="329879"/>
    <lineage>
        <taxon>Eukaryota</taxon>
        <taxon>Fungi</taxon>
        <taxon>Dikarya</taxon>
        <taxon>Ascomycota</taxon>
        <taxon>Pezizomycotina</taxon>
        <taxon>Dothideomycetes</taxon>
        <taxon>Dothideomycetes incertae sedis</taxon>
        <taxon>Cryomyces</taxon>
    </lineage>
</organism>
<keyword evidence="3" id="KW-1185">Reference proteome</keyword>
<feature type="compositionally biased region" description="Acidic residues" evidence="1">
    <location>
        <begin position="17"/>
        <end position="26"/>
    </location>
</feature>
<dbReference type="EMBL" id="JAVRRA010016615">
    <property type="protein sequence ID" value="KAK5201472.1"/>
    <property type="molecule type" value="Genomic_DNA"/>
</dbReference>
<accession>A0ABR0LPH6</accession>
<reference evidence="2 3" key="1">
    <citation type="submission" date="2023-08" db="EMBL/GenBank/DDBJ databases">
        <title>Black Yeasts Isolated from many extreme environments.</title>
        <authorList>
            <person name="Coleine C."/>
            <person name="Stajich J.E."/>
            <person name="Selbmann L."/>
        </authorList>
    </citation>
    <scope>NUCLEOTIDE SEQUENCE [LARGE SCALE GENOMIC DNA]</scope>
    <source>
        <strain evidence="2 3">CCFEE 536</strain>
    </source>
</reference>
<dbReference type="Proteomes" id="UP001357485">
    <property type="component" value="Unassembled WGS sequence"/>
</dbReference>
<name>A0ABR0LPH6_9PEZI</name>
<feature type="compositionally biased region" description="Basic and acidic residues" evidence="1">
    <location>
        <begin position="27"/>
        <end position="38"/>
    </location>
</feature>
<evidence type="ECO:0000313" key="3">
    <source>
        <dbReference type="Proteomes" id="UP001357485"/>
    </source>
</evidence>
<comment type="caution">
    <text evidence="2">The sequence shown here is derived from an EMBL/GenBank/DDBJ whole genome shotgun (WGS) entry which is preliminary data.</text>
</comment>
<feature type="region of interest" description="Disordered" evidence="1">
    <location>
        <begin position="1"/>
        <end position="38"/>
    </location>
</feature>
<proteinExistence type="predicted"/>
<sequence length="221" mass="24344">MARSTSDSQAESRDPPTESESEEDVEELQRESQEHTRLREELFKRQSERVQRRATLNATSIDTPGLTQTQSIGIGRSLGDDDVLDLRALLQYFQNHYPSLRLTEGDLTNCDEALLAYHHTNSTKPVATAFGSLLQAHMRVDPQRLTQITVNHSDNTYSNSSSNVSSNDGDGDSYSNSDSSSDTSLEDGLQEDDALAHSAVDSGDSPNSRDSRRSSMCITEG</sequence>
<gene>
    <name evidence="2" type="ORF">LTR16_002529</name>
</gene>
<evidence type="ECO:0000256" key="1">
    <source>
        <dbReference type="SAM" id="MobiDB-lite"/>
    </source>
</evidence>